<dbReference type="VEuPathDB" id="FungiDB:PITG_16037"/>
<dbReference type="AlphaFoldDB" id="D0NSQ2"/>
<reference evidence="3" key="1">
    <citation type="journal article" date="2009" name="Nature">
        <title>Genome sequence and analysis of the Irish potato famine pathogen Phytophthora infestans.</title>
        <authorList>
            <consortium name="The Broad Institute Genome Sequencing Platform"/>
            <person name="Haas B.J."/>
            <person name="Kamoun S."/>
            <person name="Zody M.C."/>
            <person name="Jiang R.H."/>
            <person name="Handsaker R.E."/>
            <person name="Cano L.M."/>
            <person name="Grabherr M."/>
            <person name="Kodira C.D."/>
            <person name="Raffaele S."/>
            <person name="Torto-Alalibo T."/>
            <person name="Bozkurt T.O."/>
            <person name="Ah-Fong A.M."/>
            <person name="Alvarado L."/>
            <person name="Anderson V.L."/>
            <person name="Armstrong M.R."/>
            <person name="Avrova A."/>
            <person name="Baxter L."/>
            <person name="Beynon J."/>
            <person name="Boevink P.C."/>
            <person name="Bollmann S.R."/>
            <person name="Bos J.I."/>
            <person name="Bulone V."/>
            <person name="Cai G."/>
            <person name="Cakir C."/>
            <person name="Carrington J.C."/>
            <person name="Chawner M."/>
            <person name="Conti L."/>
            <person name="Costanzo S."/>
            <person name="Ewan R."/>
            <person name="Fahlgren N."/>
            <person name="Fischbach M.A."/>
            <person name="Fugelstad J."/>
            <person name="Gilroy E.M."/>
            <person name="Gnerre S."/>
            <person name="Green P.J."/>
            <person name="Grenville-Briggs L.J."/>
            <person name="Griffith J."/>
            <person name="Grunwald N.J."/>
            <person name="Horn K."/>
            <person name="Horner N.R."/>
            <person name="Hu C.H."/>
            <person name="Huitema E."/>
            <person name="Jeong D.H."/>
            <person name="Jones A.M."/>
            <person name="Jones J.D."/>
            <person name="Jones R.W."/>
            <person name="Karlsson E.K."/>
            <person name="Kunjeti S.G."/>
            <person name="Lamour K."/>
            <person name="Liu Z."/>
            <person name="Ma L."/>
            <person name="Maclean D."/>
            <person name="Chibucos M.C."/>
            <person name="McDonald H."/>
            <person name="McWalters J."/>
            <person name="Meijer H.J."/>
            <person name="Morgan W."/>
            <person name="Morris P.F."/>
            <person name="Munro C.A."/>
            <person name="O'Neill K."/>
            <person name="Ospina-Giraldo M."/>
            <person name="Pinzon A."/>
            <person name="Pritchard L."/>
            <person name="Ramsahoye B."/>
            <person name="Ren Q."/>
            <person name="Restrepo S."/>
            <person name="Roy S."/>
            <person name="Sadanandom A."/>
            <person name="Savidor A."/>
            <person name="Schornack S."/>
            <person name="Schwartz D.C."/>
            <person name="Schumann U.D."/>
            <person name="Schwessinger B."/>
            <person name="Seyer L."/>
            <person name="Sharpe T."/>
            <person name="Silvar C."/>
            <person name="Song J."/>
            <person name="Studholme D.J."/>
            <person name="Sykes S."/>
            <person name="Thines M."/>
            <person name="van de Vondervoort P.J."/>
            <person name="Phuntumart V."/>
            <person name="Wawra S."/>
            <person name="Weide R."/>
            <person name="Win J."/>
            <person name="Young C."/>
            <person name="Zhou S."/>
            <person name="Fry W."/>
            <person name="Meyers B.C."/>
            <person name="van West P."/>
            <person name="Ristaino J."/>
            <person name="Govers F."/>
            <person name="Birch P.R."/>
            <person name="Whisson S.C."/>
            <person name="Judelson H.S."/>
            <person name="Nusbaum C."/>
        </authorList>
    </citation>
    <scope>NUCLEOTIDE SEQUENCE [LARGE SCALE GENOMIC DNA]</scope>
    <source>
        <strain evidence="3">T30-4</strain>
    </source>
</reference>
<keyword evidence="3" id="KW-1185">Reference proteome</keyword>
<feature type="compositionally biased region" description="Polar residues" evidence="1">
    <location>
        <begin position="73"/>
        <end position="85"/>
    </location>
</feature>
<name>D0NSQ2_PHYIT</name>
<feature type="region of interest" description="Disordered" evidence="1">
    <location>
        <begin position="24"/>
        <end position="49"/>
    </location>
</feature>
<organism evidence="2 3">
    <name type="scientific">Phytophthora infestans (strain T30-4)</name>
    <name type="common">Potato late blight agent</name>
    <dbReference type="NCBI Taxonomy" id="403677"/>
    <lineage>
        <taxon>Eukaryota</taxon>
        <taxon>Sar</taxon>
        <taxon>Stramenopiles</taxon>
        <taxon>Oomycota</taxon>
        <taxon>Peronosporomycetes</taxon>
        <taxon>Peronosporales</taxon>
        <taxon>Peronosporaceae</taxon>
        <taxon>Phytophthora</taxon>
    </lineage>
</organism>
<accession>D0NSQ2</accession>
<feature type="region of interest" description="Disordered" evidence="1">
    <location>
        <begin position="62"/>
        <end position="110"/>
    </location>
</feature>
<dbReference type="KEGG" id="pif:PITG_16037"/>
<protein>
    <submittedName>
        <fullName evidence="2">Uncharacterized protein</fullName>
    </submittedName>
</protein>
<proteinExistence type="predicted"/>
<dbReference type="InParanoid" id="D0NSQ2"/>
<dbReference type="OMA" id="QESPTHY"/>
<dbReference type="HOGENOM" id="CLU_1942206_0_0_1"/>
<evidence type="ECO:0000313" key="2">
    <source>
        <dbReference type="EMBL" id="EEY64614.1"/>
    </source>
</evidence>
<dbReference type="eggNOG" id="ENOG502SURY">
    <property type="taxonomic scope" value="Eukaryota"/>
</dbReference>
<dbReference type="GeneID" id="9473827"/>
<dbReference type="OrthoDB" id="168452at2759"/>
<dbReference type="Proteomes" id="UP000006643">
    <property type="component" value="Unassembled WGS sequence"/>
</dbReference>
<evidence type="ECO:0000313" key="3">
    <source>
        <dbReference type="Proteomes" id="UP000006643"/>
    </source>
</evidence>
<gene>
    <name evidence="2" type="ORF">PITG_16037</name>
</gene>
<evidence type="ECO:0000256" key="1">
    <source>
        <dbReference type="SAM" id="MobiDB-lite"/>
    </source>
</evidence>
<sequence length="130" mass="14708">MDRALRLQQRMFMTEFVQQVVTNQESPTHYNDHNCGKTNHSRSAPYWATSDVSPGIERLLHRQRRAPSATKLRPSSASTAPAQSRATRRVGKETSAPPPPPRRQLDNDQHLAWAARISELYQPAVPTPDQ</sequence>
<dbReference type="EMBL" id="DS028158">
    <property type="protein sequence ID" value="EEY64614.1"/>
    <property type="molecule type" value="Genomic_DNA"/>
</dbReference>
<dbReference type="RefSeq" id="XP_002897814.1">
    <property type="nucleotide sequence ID" value="XM_002897768.1"/>
</dbReference>